<evidence type="ECO:0000313" key="13">
    <source>
        <dbReference type="Proteomes" id="UP001332243"/>
    </source>
</evidence>
<keyword evidence="4" id="KW-0964">Secreted</keyword>
<evidence type="ECO:0000256" key="1">
    <source>
        <dbReference type="ARBA" id="ARBA00001678"/>
    </source>
</evidence>
<reference evidence="12 13" key="1">
    <citation type="submission" date="2024-01" db="EMBL/GenBank/DDBJ databases">
        <title>Genome insights into Plantactinospora sonchi sp. nov.</title>
        <authorList>
            <person name="Wang L."/>
        </authorList>
    </citation>
    <scope>NUCLEOTIDE SEQUENCE [LARGE SCALE GENOMIC DNA]</scope>
    <source>
        <strain evidence="12 13">NEAU-QY2</strain>
    </source>
</reference>
<evidence type="ECO:0000256" key="6">
    <source>
        <dbReference type="ARBA" id="ARBA00022801"/>
    </source>
</evidence>
<name>A0ABU7RWC3_9ACTN</name>
<dbReference type="Pfam" id="PF26410">
    <property type="entry name" value="GH5_mannosidase"/>
    <property type="match status" value="1"/>
</dbReference>
<accession>A0ABU7RWC3</accession>
<dbReference type="Pfam" id="PF21253">
    <property type="entry name" value="Mann_GBD_bact"/>
    <property type="match status" value="1"/>
</dbReference>
<feature type="domain" description="Glycoside hydrolase family 5" evidence="11">
    <location>
        <begin position="40"/>
        <end position="342"/>
    </location>
</feature>
<dbReference type="InterPro" id="IPR001547">
    <property type="entry name" value="Glyco_hydro_5"/>
</dbReference>
<evidence type="ECO:0000256" key="2">
    <source>
        <dbReference type="ARBA" id="ARBA00004613"/>
    </source>
</evidence>
<keyword evidence="5 9" id="KW-0732">Signal</keyword>
<keyword evidence="7" id="KW-0326">Glycosidase</keyword>
<dbReference type="InterPro" id="IPR049475">
    <property type="entry name" value="Mann_GBD_bact"/>
</dbReference>
<dbReference type="PANTHER" id="PTHR31451:SF39">
    <property type="entry name" value="MANNAN ENDO-1,4-BETA-MANNOSIDASE 1"/>
    <property type="match status" value="1"/>
</dbReference>
<evidence type="ECO:0000259" key="11">
    <source>
        <dbReference type="Pfam" id="PF26410"/>
    </source>
</evidence>
<proteinExistence type="predicted"/>
<feature type="chain" id="PRO_5045805618" description="mannan endo-1,4-beta-mannosidase" evidence="9">
    <location>
        <begin position="26"/>
        <end position="664"/>
    </location>
</feature>
<gene>
    <name evidence="12" type="ORF">V1633_20180</name>
</gene>
<comment type="caution">
    <text evidence="12">The sequence shown here is derived from an EMBL/GenBank/DDBJ whole genome shotgun (WGS) entry which is preliminary data.</text>
</comment>
<evidence type="ECO:0000256" key="3">
    <source>
        <dbReference type="ARBA" id="ARBA00012706"/>
    </source>
</evidence>
<dbReference type="RefSeq" id="WP_331215928.1">
    <property type="nucleotide sequence ID" value="NZ_JAZGQK010000017.1"/>
</dbReference>
<evidence type="ECO:0000259" key="10">
    <source>
        <dbReference type="Pfam" id="PF21253"/>
    </source>
</evidence>
<dbReference type="InterPro" id="IPR045053">
    <property type="entry name" value="MAN-like"/>
</dbReference>
<evidence type="ECO:0000256" key="8">
    <source>
        <dbReference type="SAM" id="MobiDB-lite"/>
    </source>
</evidence>
<keyword evidence="13" id="KW-1185">Reference proteome</keyword>
<dbReference type="Pfam" id="PF17963">
    <property type="entry name" value="Big_9"/>
    <property type="match status" value="1"/>
</dbReference>
<evidence type="ECO:0000313" key="12">
    <source>
        <dbReference type="EMBL" id="MEE6260807.1"/>
    </source>
</evidence>
<dbReference type="Proteomes" id="UP001332243">
    <property type="component" value="Unassembled WGS sequence"/>
</dbReference>
<dbReference type="Gene3D" id="2.60.40.2810">
    <property type="match status" value="1"/>
</dbReference>
<dbReference type="EC" id="3.2.1.78" evidence="3"/>
<dbReference type="SUPFAM" id="SSF51445">
    <property type="entry name" value="(Trans)glycosidases"/>
    <property type="match status" value="1"/>
</dbReference>
<evidence type="ECO:0000256" key="9">
    <source>
        <dbReference type="SAM" id="SignalP"/>
    </source>
</evidence>
<protein>
    <recommendedName>
        <fullName evidence="3">mannan endo-1,4-beta-mannosidase</fullName>
        <ecNumber evidence="3">3.2.1.78</ecNumber>
    </recommendedName>
</protein>
<sequence length="664" mass="72074">MKRRVTLLLAVAGLLLTAQPAPSLAAPTPDSAAAAPATGFVVRKGDQLYLDGKRFRFAGTNNYYLMYKSRAMVDDVFADARNAGFTVLRHWGFLDIGTPDGSDSVAGPADGVYFQYWDGEKPAYRDGPDGLERLDYVLYAARQAGIKLVIPLTNNWRDFGGMDQYVRWRGGRYHDEFYTDPVIRGWYKDWISHVLNRTNTLTGLKYRDDPTVMTWELGNEPRCKGSGVYPTSPDCTPETLTGWADEMTRHIKSIDPNHLASVGDEGFYCDDPASSDWTTNCGEGVDSLALTRLPAVDVVSYHLYPDHWGKDAAWGVEWIQRHNRDAKRLGKPVMLGEFGWHDKATRNPVFQRWTDAFTTTGGSGFLYWILSGVQDDGTPYPDYDGFTVYCPSPVCTTISNASEEIRHGQRSRPPVADHDSAVTETGTPVTLTPAGNDIAYRTTVRPASVDLDPNVAGQQVSAAVPGGGFALDRATGTVTFTPAEGFQGQARASYTIRDQAGRASNVADLVVTVKPAAGDPILIASWESGLEGWAPGNWQTDAGTLIQTTEYATQGAAGLRVAATGGGWFGVTLPEPVDLSAKATLRYDLRAGAGGTSSAIAVQTGEGWAWCQSTFGWVPENTETTVVVDLLTEMSCDAAALADVRGILLWVSPGTHDVDHLRAE</sequence>
<feature type="domain" description="Mannanase galactose-binding" evidence="10">
    <location>
        <begin position="526"/>
        <end position="630"/>
    </location>
</feature>
<organism evidence="12 13">
    <name type="scientific">Plantactinospora sonchi</name>
    <dbReference type="NCBI Taxonomy" id="1544735"/>
    <lineage>
        <taxon>Bacteria</taxon>
        <taxon>Bacillati</taxon>
        <taxon>Actinomycetota</taxon>
        <taxon>Actinomycetes</taxon>
        <taxon>Micromonosporales</taxon>
        <taxon>Micromonosporaceae</taxon>
        <taxon>Plantactinospora</taxon>
    </lineage>
</organism>
<comment type="subcellular location">
    <subcellularLocation>
        <location evidence="2">Secreted</location>
    </subcellularLocation>
</comment>
<dbReference type="EMBL" id="JAZGQK010000017">
    <property type="protein sequence ID" value="MEE6260807.1"/>
    <property type="molecule type" value="Genomic_DNA"/>
</dbReference>
<comment type="catalytic activity">
    <reaction evidence="1">
        <text>Random hydrolysis of (1-&gt;4)-beta-D-mannosidic linkages in mannans, galactomannans and glucomannans.</text>
        <dbReference type="EC" id="3.2.1.78"/>
    </reaction>
</comment>
<dbReference type="Gene3D" id="2.60.120.260">
    <property type="entry name" value="Galactose-binding domain-like"/>
    <property type="match status" value="1"/>
</dbReference>
<keyword evidence="6" id="KW-0378">Hydrolase</keyword>
<dbReference type="PANTHER" id="PTHR31451">
    <property type="match status" value="1"/>
</dbReference>
<feature type="region of interest" description="Disordered" evidence="8">
    <location>
        <begin position="409"/>
        <end position="434"/>
    </location>
</feature>
<dbReference type="Gene3D" id="3.20.20.80">
    <property type="entry name" value="Glycosidases"/>
    <property type="match status" value="1"/>
</dbReference>
<evidence type="ECO:0000256" key="5">
    <source>
        <dbReference type="ARBA" id="ARBA00022729"/>
    </source>
</evidence>
<dbReference type="InterPro" id="IPR017853">
    <property type="entry name" value="GH"/>
</dbReference>
<evidence type="ECO:0000256" key="4">
    <source>
        <dbReference type="ARBA" id="ARBA00022525"/>
    </source>
</evidence>
<feature type="signal peptide" evidence="9">
    <location>
        <begin position="1"/>
        <end position="25"/>
    </location>
</feature>
<evidence type="ECO:0000256" key="7">
    <source>
        <dbReference type="ARBA" id="ARBA00023295"/>
    </source>
</evidence>